<evidence type="ECO:0000313" key="23">
    <source>
        <dbReference type="EMBL" id="ELT90987.1"/>
    </source>
</evidence>
<keyword evidence="9 20" id="KW-0418">Kinase</keyword>
<sequence length="470" mass="52556">QCYAAIVMVEPGQDDYRVGCFDTAESSTLSCGTLPSEVLAIACCDDGDFCNRNLTPAYVTVPSDSAAKSLYGNTHMQLAVAILSPTLLLIVGCPLVFLLCRWRHRRRMDALTARERVLGAYDFNGDLRAEQAGDSTLKDMYESSQSSGSGSGLPLLVQRTVARQVSLVECIGKGKYGEVWRGTYHSENVAVKIFSSRDEQSWARESEIYNTVLLRHENILGFIAADMTSRNSCTQLWLITHFHSHGSLYDYLNRQPLASHEDLLRMVHSAASGLVHLHTEIFGTQGKCAIAHRDIKSKNILVKSNGTCCIADLGLAVLHSQRTNTISMGCNHKVGTKRYMAPELLGESLNPECFDAFRRADVYAFGLVMWEMARRCYSAGIVEEYRPPFFDHVPADPSFDDMKKVVCTDQQRPSIPNRWSCEPVLHQMSRVMKECWYHNPSARVTILRIKKTLAKIMVSQVKEIQDVIVA</sequence>
<accession>R7TBW9</accession>
<dbReference type="PROSITE" id="PS51256">
    <property type="entry name" value="GS"/>
    <property type="match status" value="1"/>
</dbReference>
<reference evidence="25" key="1">
    <citation type="submission" date="2012-12" db="EMBL/GenBank/DDBJ databases">
        <authorList>
            <person name="Hellsten U."/>
            <person name="Grimwood J."/>
            <person name="Chapman J.A."/>
            <person name="Shapiro H."/>
            <person name="Aerts A."/>
            <person name="Otillar R.P."/>
            <person name="Terry A.Y."/>
            <person name="Boore J.L."/>
            <person name="Simakov O."/>
            <person name="Marletaz F."/>
            <person name="Cho S.-J."/>
            <person name="Edsinger-Gonzales E."/>
            <person name="Havlak P."/>
            <person name="Kuo D.-H."/>
            <person name="Larsson T."/>
            <person name="Lv J."/>
            <person name="Arendt D."/>
            <person name="Savage R."/>
            <person name="Osoegawa K."/>
            <person name="de Jong P."/>
            <person name="Lindberg D.R."/>
            <person name="Seaver E.C."/>
            <person name="Weisblat D.A."/>
            <person name="Putnam N.H."/>
            <person name="Grigoriev I.V."/>
            <person name="Rokhsar D.S."/>
        </authorList>
    </citation>
    <scope>NUCLEOTIDE SEQUENCE</scope>
    <source>
        <strain evidence="25">I ESC-2004</strain>
    </source>
</reference>
<feature type="non-terminal residue" evidence="23">
    <location>
        <position position="1"/>
    </location>
</feature>
<feature type="transmembrane region" description="Helical" evidence="20">
    <location>
        <begin position="78"/>
        <end position="100"/>
    </location>
</feature>
<dbReference type="InterPro" id="IPR045860">
    <property type="entry name" value="Snake_toxin-like_sf"/>
</dbReference>
<evidence type="ECO:0000256" key="11">
    <source>
        <dbReference type="ARBA" id="ARBA00022842"/>
    </source>
</evidence>
<evidence type="ECO:0000256" key="1">
    <source>
        <dbReference type="ARBA" id="ARBA00004479"/>
    </source>
</evidence>
<dbReference type="SMART" id="SM00467">
    <property type="entry name" value="GS"/>
    <property type="match status" value="1"/>
</dbReference>
<reference evidence="24" key="3">
    <citation type="submission" date="2015-06" db="UniProtKB">
        <authorList>
            <consortium name="EnsemblMetazoa"/>
        </authorList>
    </citation>
    <scope>IDENTIFICATION</scope>
</reference>
<evidence type="ECO:0000256" key="17">
    <source>
        <dbReference type="ARBA" id="ARBA00048773"/>
    </source>
</evidence>
<dbReference type="PROSITE" id="PS50011">
    <property type="entry name" value="PROTEIN_KINASE_DOM"/>
    <property type="match status" value="1"/>
</dbReference>
<keyword evidence="15" id="KW-0325">Glycoprotein</keyword>
<dbReference type="FunFam" id="1.10.510.10:FF:000018">
    <property type="entry name" value="Receptor protein serine/threonine kinase"/>
    <property type="match status" value="1"/>
</dbReference>
<dbReference type="InterPro" id="IPR000719">
    <property type="entry name" value="Prot_kinase_dom"/>
</dbReference>
<dbReference type="Pfam" id="PF08515">
    <property type="entry name" value="TGF_beta_GS"/>
    <property type="match status" value="1"/>
</dbReference>
<dbReference type="Proteomes" id="UP000014760">
    <property type="component" value="Unassembled WGS sequence"/>
</dbReference>
<dbReference type="AlphaFoldDB" id="R7TBW9"/>
<dbReference type="InterPro" id="IPR017441">
    <property type="entry name" value="Protein_kinase_ATP_BS"/>
</dbReference>
<name>R7TBW9_CAPTE</name>
<evidence type="ECO:0000313" key="24">
    <source>
        <dbReference type="EnsemblMetazoa" id="CapteP109715"/>
    </source>
</evidence>
<keyword evidence="20" id="KW-0464">Manganese</keyword>
<dbReference type="PANTHER" id="PTHR23255:SF72">
    <property type="entry name" value="RECEPTOR PROTEIN SERINE_THREONINE KINASE"/>
    <property type="match status" value="1"/>
</dbReference>
<dbReference type="OMA" id="HQAILCC"/>
<keyword evidence="3 19" id="KW-0723">Serine/threonine-protein kinase</keyword>
<evidence type="ECO:0000259" key="21">
    <source>
        <dbReference type="PROSITE" id="PS50011"/>
    </source>
</evidence>
<evidence type="ECO:0000256" key="15">
    <source>
        <dbReference type="ARBA" id="ARBA00023180"/>
    </source>
</evidence>
<keyword evidence="10 18" id="KW-0067">ATP-binding</keyword>
<dbReference type="GO" id="GO:0071363">
    <property type="term" value="P:cellular response to growth factor stimulus"/>
    <property type="evidence" value="ECO:0007669"/>
    <property type="project" value="TreeGrafter"/>
</dbReference>
<dbReference type="PANTHER" id="PTHR23255">
    <property type="entry name" value="TRANSFORMING GROWTH FACTOR-BETA RECEPTOR TYPE I AND II"/>
    <property type="match status" value="1"/>
</dbReference>
<evidence type="ECO:0000256" key="4">
    <source>
        <dbReference type="ARBA" id="ARBA00022679"/>
    </source>
</evidence>
<keyword evidence="7" id="KW-0732">Signal</keyword>
<dbReference type="HOGENOM" id="CLU_000288_8_1_1"/>
<reference evidence="23 25" key="2">
    <citation type="journal article" date="2013" name="Nature">
        <title>Insights into bilaterian evolution from three spiralian genomes.</title>
        <authorList>
            <person name="Simakov O."/>
            <person name="Marletaz F."/>
            <person name="Cho S.J."/>
            <person name="Edsinger-Gonzales E."/>
            <person name="Havlak P."/>
            <person name="Hellsten U."/>
            <person name="Kuo D.H."/>
            <person name="Larsson T."/>
            <person name="Lv J."/>
            <person name="Arendt D."/>
            <person name="Savage R."/>
            <person name="Osoegawa K."/>
            <person name="de Jong P."/>
            <person name="Grimwood J."/>
            <person name="Chapman J.A."/>
            <person name="Shapiro H."/>
            <person name="Aerts A."/>
            <person name="Otillar R.P."/>
            <person name="Terry A.Y."/>
            <person name="Boore J.L."/>
            <person name="Grigoriev I.V."/>
            <person name="Lindberg D.R."/>
            <person name="Seaver E.C."/>
            <person name="Weisblat D.A."/>
            <person name="Putnam N.H."/>
            <person name="Rokhsar D.S."/>
        </authorList>
    </citation>
    <scope>NUCLEOTIDE SEQUENCE</scope>
    <source>
        <strain evidence="23 25">I ESC-2004</strain>
    </source>
</reference>
<protein>
    <recommendedName>
        <fullName evidence="20">Serine/threonine-protein kinase receptor</fullName>
        <ecNumber evidence="20">2.7.11.30</ecNumber>
    </recommendedName>
</protein>
<dbReference type="EMBL" id="KB310691">
    <property type="protein sequence ID" value="ELT90987.1"/>
    <property type="molecule type" value="Genomic_DNA"/>
</dbReference>
<feature type="domain" description="GS" evidence="22">
    <location>
        <begin position="135"/>
        <end position="164"/>
    </location>
</feature>
<feature type="domain" description="Protein kinase" evidence="21">
    <location>
        <begin position="165"/>
        <end position="458"/>
    </location>
</feature>
<dbReference type="SUPFAM" id="SSF56112">
    <property type="entry name" value="Protein kinase-like (PK-like)"/>
    <property type="match status" value="1"/>
</dbReference>
<dbReference type="Gene3D" id="3.30.200.20">
    <property type="entry name" value="Phosphorylase Kinase, domain 1"/>
    <property type="match status" value="1"/>
</dbReference>
<proteinExistence type="inferred from homology"/>
<dbReference type="FunCoup" id="R7TBW9">
    <property type="interactions" value="404"/>
</dbReference>
<dbReference type="STRING" id="283909.R7TBW9"/>
<dbReference type="SMART" id="SM00220">
    <property type="entry name" value="S_TKc"/>
    <property type="match status" value="1"/>
</dbReference>
<evidence type="ECO:0000256" key="18">
    <source>
        <dbReference type="PROSITE-ProRule" id="PRU10141"/>
    </source>
</evidence>
<keyword evidence="14 20" id="KW-0675">Receptor</keyword>
<dbReference type="CDD" id="cd14142">
    <property type="entry name" value="STKc_ACVR1_ALK1"/>
    <property type="match status" value="1"/>
</dbReference>
<evidence type="ECO:0000256" key="12">
    <source>
        <dbReference type="ARBA" id="ARBA00022989"/>
    </source>
</evidence>
<evidence type="ECO:0000256" key="13">
    <source>
        <dbReference type="ARBA" id="ARBA00023136"/>
    </source>
</evidence>
<dbReference type="EnsemblMetazoa" id="CapteT109715">
    <property type="protein sequence ID" value="CapteP109715"/>
    <property type="gene ID" value="CapteG109715"/>
</dbReference>
<evidence type="ECO:0000313" key="25">
    <source>
        <dbReference type="Proteomes" id="UP000014760"/>
    </source>
</evidence>
<keyword evidence="5 20" id="KW-0812">Transmembrane</keyword>
<dbReference type="EMBL" id="AMQN01003010">
    <property type="status" value="NOT_ANNOTATED_CDS"/>
    <property type="molecule type" value="Genomic_DNA"/>
</dbReference>
<evidence type="ECO:0000256" key="5">
    <source>
        <dbReference type="ARBA" id="ARBA00022692"/>
    </source>
</evidence>
<evidence type="ECO:0000256" key="8">
    <source>
        <dbReference type="ARBA" id="ARBA00022741"/>
    </source>
</evidence>
<comment type="catalytic activity">
    <reaction evidence="16">
        <text>L-seryl-[receptor-protein] + ATP = O-phospho-L-seryl-[receptor-protein] + ADP + H(+)</text>
        <dbReference type="Rhea" id="RHEA:18673"/>
        <dbReference type="Rhea" id="RHEA-COMP:11022"/>
        <dbReference type="Rhea" id="RHEA-COMP:11023"/>
        <dbReference type="ChEBI" id="CHEBI:15378"/>
        <dbReference type="ChEBI" id="CHEBI:29999"/>
        <dbReference type="ChEBI" id="CHEBI:30616"/>
        <dbReference type="ChEBI" id="CHEBI:83421"/>
        <dbReference type="ChEBI" id="CHEBI:456216"/>
        <dbReference type="EC" id="2.7.11.30"/>
    </reaction>
</comment>
<dbReference type="GO" id="GO:0046872">
    <property type="term" value="F:metal ion binding"/>
    <property type="evidence" value="ECO:0007669"/>
    <property type="project" value="UniProtKB-KW"/>
</dbReference>
<comment type="cofactor">
    <cofactor evidence="20">
        <name>Mg(2+)</name>
        <dbReference type="ChEBI" id="CHEBI:18420"/>
    </cofactor>
    <cofactor evidence="20">
        <name>Mn(2+)</name>
        <dbReference type="ChEBI" id="CHEBI:29035"/>
    </cofactor>
</comment>
<dbReference type="GO" id="GO:0004675">
    <property type="term" value="F:transmembrane receptor protein serine/threonine kinase activity"/>
    <property type="evidence" value="ECO:0007669"/>
    <property type="project" value="UniProtKB-EC"/>
</dbReference>
<dbReference type="GO" id="GO:0070724">
    <property type="term" value="C:BMP receptor complex"/>
    <property type="evidence" value="ECO:0007669"/>
    <property type="project" value="TreeGrafter"/>
</dbReference>
<dbReference type="InterPro" id="IPR001245">
    <property type="entry name" value="Ser-Thr/Tyr_kinase_cat_dom"/>
</dbReference>
<dbReference type="PROSITE" id="PS00108">
    <property type="entry name" value="PROTEIN_KINASE_ST"/>
    <property type="match status" value="1"/>
</dbReference>
<keyword evidence="25" id="KW-1185">Reference proteome</keyword>
<evidence type="ECO:0000256" key="20">
    <source>
        <dbReference type="RuleBase" id="RU361271"/>
    </source>
</evidence>
<dbReference type="GO" id="GO:0005524">
    <property type="term" value="F:ATP binding"/>
    <property type="evidence" value="ECO:0007669"/>
    <property type="project" value="UniProtKB-UniRule"/>
</dbReference>
<evidence type="ECO:0000259" key="22">
    <source>
        <dbReference type="PROSITE" id="PS51256"/>
    </source>
</evidence>
<feature type="binding site" evidence="18">
    <location>
        <position position="192"/>
    </location>
    <ligand>
        <name>ATP</name>
        <dbReference type="ChEBI" id="CHEBI:30616"/>
    </ligand>
</feature>
<gene>
    <name evidence="23" type="ORF">CAPTEDRAFT_109715</name>
</gene>
<evidence type="ECO:0000256" key="7">
    <source>
        <dbReference type="ARBA" id="ARBA00022729"/>
    </source>
</evidence>
<comment type="subcellular location">
    <subcellularLocation>
        <location evidence="1 20">Membrane</location>
        <topology evidence="1 20">Single-pass type I membrane protein</topology>
    </subcellularLocation>
</comment>
<keyword evidence="4 20" id="KW-0808">Transferase</keyword>
<dbReference type="Gene3D" id="2.10.60.10">
    <property type="entry name" value="CD59"/>
    <property type="match status" value="1"/>
</dbReference>
<evidence type="ECO:0000256" key="14">
    <source>
        <dbReference type="ARBA" id="ARBA00023170"/>
    </source>
</evidence>
<comment type="catalytic activity">
    <reaction evidence="17 20">
        <text>L-threonyl-[receptor-protein] + ATP = O-phospho-L-threonyl-[receptor-protein] + ADP + H(+)</text>
        <dbReference type="Rhea" id="RHEA:44880"/>
        <dbReference type="Rhea" id="RHEA-COMP:11024"/>
        <dbReference type="Rhea" id="RHEA-COMP:11025"/>
        <dbReference type="ChEBI" id="CHEBI:15378"/>
        <dbReference type="ChEBI" id="CHEBI:30013"/>
        <dbReference type="ChEBI" id="CHEBI:30616"/>
        <dbReference type="ChEBI" id="CHEBI:61977"/>
        <dbReference type="ChEBI" id="CHEBI:456216"/>
        <dbReference type="EC" id="2.7.11.30"/>
    </reaction>
</comment>
<keyword evidence="8 18" id="KW-0547">Nucleotide-binding</keyword>
<evidence type="ECO:0000256" key="19">
    <source>
        <dbReference type="RuleBase" id="RU000304"/>
    </source>
</evidence>
<evidence type="ECO:0000256" key="6">
    <source>
        <dbReference type="ARBA" id="ARBA00022723"/>
    </source>
</evidence>
<dbReference type="OrthoDB" id="69842at2759"/>
<evidence type="ECO:0000256" key="2">
    <source>
        <dbReference type="ARBA" id="ARBA00009605"/>
    </source>
</evidence>
<evidence type="ECO:0000256" key="10">
    <source>
        <dbReference type="ARBA" id="ARBA00022840"/>
    </source>
</evidence>
<keyword evidence="11 20" id="KW-0460">Magnesium</keyword>
<dbReference type="Pfam" id="PF07714">
    <property type="entry name" value="PK_Tyr_Ser-Thr"/>
    <property type="match status" value="1"/>
</dbReference>
<dbReference type="Gene3D" id="1.10.510.10">
    <property type="entry name" value="Transferase(Phosphotransferase) domain 1"/>
    <property type="match status" value="1"/>
</dbReference>
<keyword evidence="13 20" id="KW-0472">Membrane</keyword>
<organism evidence="23">
    <name type="scientific">Capitella teleta</name>
    <name type="common">Polychaete worm</name>
    <dbReference type="NCBI Taxonomy" id="283909"/>
    <lineage>
        <taxon>Eukaryota</taxon>
        <taxon>Metazoa</taxon>
        <taxon>Spiralia</taxon>
        <taxon>Lophotrochozoa</taxon>
        <taxon>Annelida</taxon>
        <taxon>Polychaeta</taxon>
        <taxon>Sedentaria</taxon>
        <taxon>Scolecida</taxon>
        <taxon>Capitellidae</taxon>
        <taxon>Capitella</taxon>
    </lineage>
</organism>
<evidence type="ECO:0000256" key="16">
    <source>
        <dbReference type="ARBA" id="ARBA00047681"/>
    </source>
</evidence>
<evidence type="ECO:0000256" key="9">
    <source>
        <dbReference type="ARBA" id="ARBA00022777"/>
    </source>
</evidence>
<dbReference type="FunFam" id="3.30.200.20:FF:000064">
    <property type="entry name" value="Receptor protein serine/threonine kinase"/>
    <property type="match status" value="1"/>
</dbReference>
<dbReference type="InterPro" id="IPR011009">
    <property type="entry name" value="Kinase-like_dom_sf"/>
</dbReference>
<dbReference type="PRINTS" id="PR00653">
    <property type="entry name" value="ACTIVIN2R"/>
</dbReference>
<dbReference type="InterPro" id="IPR008271">
    <property type="entry name" value="Ser/Thr_kinase_AS"/>
</dbReference>
<evidence type="ECO:0000256" key="3">
    <source>
        <dbReference type="ARBA" id="ARBA00022527"/>
    </source>
</evidence>
<dbReference type="PROSITE" id="PS00107">
    <property type="entry name" value="PROTEIN_KINASE_ATP"/>
    <property type="match status" value="1"/>
</dbReference>
<comment type="similarity">
    <text evidence="2 20">Belongs to the protein kinase superfamily. TKL Ser/Thr protein kinase family. TGFB receptor subfamily.</text>
</comment>
<dbReference type="InterPro" id="IPR003605">
    <property type="entry name" value="GS_dom"/>
</dbReference>
<dbReference type="InterPro" id="IPR000333">
    <property type="entry name" value="TGFB_receptor"/>
</dbReference>
<keyword evidence="6 20" id="KW-0479">Metal-binding</keyword>
<dbReference type="EC" id="2.7.11.30" evidence="20"/>
<keyword evidence="12 20" id="KW-1133">Transmembrane helix</keyword>